<keyword evidence="1" id="KW-0732">Signal</keyword>
<protein>
    <submittedName>
        <fullName evidence="2 3">Uncharacterized protein</fullName>
    </submittedName>
</protein>
<dbReference type="GeneID" id="20352842"/>
<sequence length="104" mass="11104">MKLFLIIAIITATTMTGQLESPAITRATSLATRDVPSRTPVTHEGGHAEPTANRTLVTVITKVTPAASATTTVVAGPTKAWRKPTLGECFNHQRFCRSDCAVIK</sequence>
<reference evidence="4" key="1">
    <citation type="submission" date="2010-07" db="EMBL/GenBank/DDBJ databases">
        <title>The genome sequence of Gaeumannomyces graminis var. tritici strain R3-111a-1.</title>
        <authorList>
            <consortium name="The Broad Institute Genome Sequencing Platform"/>
            <person name="Ma L.-J."/>
            <person name="Dead R."/>
            <person name="Young S."/>
            <person name="Zeng Q."/>
            <person name="Koehrsen M."/>
            <person name="Alvarado L."/>
            <person name="Berlin A."/>
            <person name="Chapman S.B."/>
            <person name="Chen Z."/>
            <person name="Freedman E."/>
            <person name="Gellesch M."/>
            <person name="Goldberg J."/>
            <person name="Griggs A."/>
            <person name="Gujja S."/>
            <person name="Heilman E.R."/>
            <person name="Heiman D."/>
            <person name="Hepburn T."/>
            <person name="Howarth C."/>
            <person name="Jen D."/>
            <person name="Larson L."/>
            <person name="Mehta T."/>
            <person name="Neiman D."/>
            <person name="Pearson M."/>
            <person name="Roberts A."/>
            <person name="Saif S."/>
            <person name="Shea T."/>
            <person name="Shenoy N."/>
            <person name="Sisk P."/>
            <person name="Stolte C."/>
            <person name="Sykes S."/>
            <person name="Walk T."/>
            <person name="White J."/>
            <person name="Yandava C."/>
            <person name="Haas B."/>
            <person name="Nusbaum C."/>
            <person name="Birren B."/>
        </authorList>
    </citation>
    <scope>NUCLEOTIDE SEQUENCE [LARGE SCALE GENOMIC DNA]</scope>
    <source>
        <strain evidence="4">R3-111a-1</strain>
    </source>
</reference>
<dbReference type="eggNOG" id="ENOG502R6YI">
    <property type="taxonomic scope" value="Eukaryota"/>
</dbReference>
<evidence type="ECO:0000313" key="4">
    <source>
        <dbReference type="Proteomes" id="UP000006039"/>
    </source>
</evidence>
<dbReference type="RefSeq" id="XP_009228545.1">
    <property type="nucleotide sequence ID" value="XM_009230281.1"/>
</dbReference>
<evidence type="ECO:0000313" key="2">
    <source>
        <dbReference type="EMBL" id="EJT70211.1"/>
    </source>
</evidence>
<reference evidence="2" key="3">
    <citation type="submission" date="2010-09" db="EMBL/GenBank/DDBJ databases">
        <title>Annotation of Gaeumannomyces graminis var. tritici R3-111a-1.</title>
        <authorList>
            <consortium name="The Broad Institute Genome Sequencing Platform"/>
            <person name="Ma L.-J."/>
            <person name="Dead R."/>
            <person name="Young S.K."/>
            <person name="Zeng Q."/>
            <person name="Gargeya S."/>
            <person name="Fitzgerald M."/>
            <person name="Haas B."/>
            <person name="Abouelleil A."/>
            <person name="Alvarado L."/>
            <person name="Arachchi H.M."/>
            <person name="Berlin A."/>
            <person name="Brown A."/>
            <person name="Chapman S.B."/>
            <person name="Chen Z."/>
            <person name="Dunbar C."/>
            <person name="Freedman E."/>
            <person name="Gearin G."/>
            <person name="Gellesch M."/>
            <person name="Goldberg J."/>
            <person name="Griggs A."/>
            <person name="Gujja S."/>
            <person name="Heiman D."/>
            <person name="Howarth C."/>
            <person name="Larson L."/>
            <person name="Lui A."/>
            <person name="MacDonald P.J.P."/>
            <person name="Mehta T."/>
            <person name="Montmayeur A."/>
            <person name="Murphy C."/>
            <person name="Neiman D."/>
            <person name="Pearson M."/>
            <person name="Priest M."/>
            <person name="Roberts A."/>
            <person name="Saif S."/>
            <person name="Shea T."/>
            <person name="Shenoy N."/>
            <person name="Sisk P."/>
            <person name="Stolte C."/>
            <person name="Sykes S."/>
            <person name="Yandava C."/>
            <person name="Wortman J."/>
            <person name="Nusbaum C."/>
            <person name="Birren B."/>
        </authorList>
    </citation>
    <scope>NUCLEOTIDE SEQUENCE</scope>
    <source>
        <strain evidence="2">R3-111a-1</strain>
    </source>
</reference>
<evidence type="ECO:0000313" key="3">
    <source>
        <dbReference type="EnsemblFungi" id="EJT70211"/>
    </source>
</evidence>
<reference evidence="2" key="2">
    <citation type="submission" date="2010-07" db="EMBL/GenBank/DDBJ databases">
        <authorList>
            <consortium name="The Broad Institute Genome Sequencing Platform"/>
            <consortium name="Broad Institute Genome Sequencing Center for Infectious Disease"/>
            <person name="Ma L.-J."/>
            <person name="Dead R."/>
            <person name="Young S."/>
            <person name="Zeng Q."/>
            <person name="Koehrsen M."/>
            <person name="Alvarado L."/>
            <person name="Berlin A."/>
            <person name="Chapman S.B."/>
            <person name="Chen Z."/>
            <person name="Freedman E."/>
            <person name="Gellesch M."/>
            <person name="Goldberg J."/>
            <person name="Griggs A."/>
            <person name="Gujja S."/>
            <person name="Heilman E.R."/>
            <person name="Heiman D."/>
            <person name="Hepburn T."/>
            <person name="Howarth C."/>
            <person name="Jen D."/>
            <person name="Larson L."/>
            <person name="Mehta T."/>
            <person name="Neiman D."/>
            <person name="Pearson M."/>
            <person name="Roberts A."/>
            <person name="Saif S."/>
            <person name="Shea T."/>
            <person name="Shenoy N."/>
            <person name="Sisk P."/>
            <person name="Stolte C."/>
            <person name="Sykes S."/>
            <person name="Walk T."/>
            <person name="White J."/>
            <person name="Yandava C."/>
            <person name="Haas B."/>
            <person name="Nusbaum C."/>
            <person name="Birren B."/>
        </authorList>
    </citation>
    <scope>NUCLEOTIDE SEQUENCE</scope>
    <source>
        <strain evidence="2">R3-111a-1</strain>
    </source>
</reference>
<dbReference type="VEuPathDB" id="FungiDB:GGTG_12384"/>
<organism evidence="2">
    <name type="scientific">Gaeumannomyces tritici (strain R3-111a-1)</name>
    <name type="common">Wheat and barley take-all root rot fungus</name>
    <name type="synonym">Gaeumannomyces graminis var. tritici</name>
    <dbReference type="NCBI Taxonomy" id="644352"/>
    <lineage>
        <taxon>Eukaryota</taxon>
        <taxon>Fungi</taxon>
        <taxon>Dikarya</taxon>
        <taxon>Ascomycota</taxon>
        <taxon>Pezizomycotina</taxon>
        <taxon>Sordariomycetes</taxon>
        <taxon>Sordariomycetidae</taxon>
        <taxon>Magnaporthales</taxon>
        <taxon>Magnaporthaceae</taxon>
        <taxon>Gaeumannomyces</taxon>
    </lineage>
</organism>
<dbReference type="EnsemblFungi" id="EJT70211">
    <property type="protein sequence ID" value="EJT70211"/>
    <property type="gene ID" value="GGTG_12384"/>
</dbReference>
<dbReference type="HOGENOM" id="CLU_2250348_0_0_1"/>
<accession>J3PFV9</accession>
<keyword evidence="4" id="KW-1185">Reference proteome</keyword>
<dbReference type="Proteomes" id="UP000006039">
    <property type="component" value="Unassembled WGS sequence"/>
</dbReference>
<feature type="signal peptide" evidence="1">
    <location>
        <begin position="1"/>
        <end position="16"/>
    </location>
</feature>
<feature type="chain" id="PRO_5015095247" evidence="1">
    <location>
        <begin position="17"/>
        <end position="104"/>
    </location>
</feature>
<evidence type="ECO:0000256" key="1">
    <source>
        <dbReference type="SAM" id="SignalP"/>
    </source>
</evidence>
<gene>
    <name evidence="3" type="primary">20352842</name>
    <name evidence="2" type="ORF">GGTG_12384</name>
</gene>
<proteinExistence type="predicted"/>
<reference evidence="3" key="5">
    <citation type="submission" date="2018-04" db="UniProtKB">
        <authorList>
            <consortium name="EnsemblFungi"/>
        </authorList>
    </citation>
    <scope>IDENTIFICATION</scope>
    <source>
        <strain evidence="3">R3-111a-1</strain>
    </source>
</reference>
<dbReference type="AlphaFoldDB" id="J3PFV9"/>
<reference evidence="3" key="4">
    <citation type="journal article" date="2015" name="G3 (Bethesda)">
        <title>Genome sequences of three phytopathogenic species of the Magnaporthaceae family of fungi.</title>
        <authorList>
            <person name="Okagaki L.H."/>
            <person name="Nunes C.C."/>
            <person name="Sailsbery J."/>
            <person name="Clay B."/>
            <person name="Brown D."/>
            <person name="John T."/>
            <person name="Oh Y."/>
            <person name="Young N."/>
            <person name="Fitzgerald M."/>
            <person name="Haas B.J."/>
            <person name="Zeng Q."/>
            <person name="Young S."/>
            <person name="Adiconis X."/>
            <person name="Fan L."/>
            <person name="Levin J.Z."/>
            <person name="Mitchell T.K."/>
            <person name="Okubara P.A."/>
            <person name="Farman M.L."/>
            <person name="Kohn L.M."/>
            <person name="Birren B."/>
            <person name="Ma L.-J."/>
            <person name="Dean R.A."/>
        </authorList>
    </citation>
    <scope>NUCLEOTIDE SEQUENCE</scope>
    <source>
        <strain evidence="3">R3-111a-1</strain>
    </source>
</reference>
<name>J3PFV9_GAET3</name>
<dbReference type="EMBL" id="GL385402">
    <property type="protein sequence ID" value="EJT70211.1"/>
    <property type="molecule type" value="Genomic_DNA"/>
</dbReference>